<evidence type="ECO:0000256" key="5">
    <source>
        <dbReference type="ARBA" id="ARBA00023136"/>
    </source>
</evidence>
<dbReference type="EMBL" id="MGEJ01000006">
    <property type="protein sequence ID" value="OGL81442.1"/>
    <property type="molecule type" value="Genomic_DNA"/>
</dbReference>
<dbReference type="SUPFAM" id="SSF103481">
    <property type="entry name" value="Multidrug resistance efflux transporter EmrE"/>
    <property type="match status" value="1"/>
</dbReference>
<keyword evidence="3 6" id="KW-0812">Transmembrane</keyword>
<proteinExistence type="predicted"/>
<keyword evidence="5 6" id="KW-0472">Membrane</keyword>
<evidence type="ECO:0000313" key="7">
    <source>
        <dbReference type="EMBL" id="OGL81442.1"/>
    </source>
</evidence>
<name>A0A1F7UT26_9BACT</name>
<feature type="transmembrane region" description="Helical" evidence="6">
    <location>
        <begin position="103"/>
        <end position="120"/>
    </location>
</feature>
<evidence type="ECO:0008006" key="9">
    <source>
        <dbReference type="Google" id="ProtNLM"/>
    </source>
</evidence>
<reference evidence="7 8" key="1">
    <citation type="journal article" date="2016" name="Nat. Commun.">
        <title>Thousands of microbial genomes shed light on interconnected biogeochemical processes in an aquifer system.</title>
        <authorList>
            <person name="Anantharaman K."/>
            <person name="Brown C.T."/>
            <person name="Hug L.A."/>
            <person name="Sharon I."/>
            <person name="Castelle C.J."/>
            <person name="Probst A.J."/>
            <person name="Thomas B.C."/>
            <person name="Singh A."/>
            <person name="Wilkins M.J."/>
            <person name="Karaoz U."/>
            <person name="Brodie E.L."/>
            <person name="Williams K.H."/>
            <person name="Hubbard S.S."/>
            <person name="Banfield J.F."/>
        </authorList>
    </citation>
    <scope>NUCLEOTIDE SEQUENCE [LARGE SCALE GENOMIC DNA]</scope>
</reference>
<dbReference type="PANTHER" id="PTHR30561:SF9">
    <property type="entry name" value="4-AMINO-4-DEOXY-L-ARABINOSE-PHOSPHOUNDECAPRENOL FLIPPASE SUBUNIT ARNF-RELATED"/>
    <property type="match status" value="1"/>
</dbReference>
<dbReference type="STRING" id="1802401.A3B21_03465"/>
<keyword evidence="4 6" id="KW-1133">Transmembrane helix</keyword>
<gene>
    <name evidence="7" type="ORF">A3B21_03465</name>
</gene>
<dbReference type="InterPro" id="IPR000390">
    <property type="entry name" value="Small_drug/metabolite_transptr"/>
</dbReference>
<keyword evidence="2" id="KW-1003">Cell membrane</keyword>
<evidence type="ECO:0000256" key="4">
    <source>
        <dbReference type="ARBA" id="ARBA00022989"/>
    </source>
</evidence>
<feature type="transmembrane region" description="Helical" evidence="6">
    <location>
        <begin position="50"/>
        <end position="69"/>
    </location>
</feature>
<dbReference type="GO" id="GO:0022857">
    <property type="term" value="F:transmembrane transporter activity"/>
    <property type="evidence" value="ECO:0007669"/>
    <property type="project" value="InterPro"/>
</dbReference>
<comment type="caution">
    <text evidence="7">The sequence shown here is derived from an EMBL/GenBank/DDBJ whole genome shotgun (WGS) entry which is preliminary data.</text>
</comment>
<feature type="transmembrane region" description="Helical" evidence="6">
    <location>
        <begin position="76"/>
        <end position="97"/>
    </location>
</feature>
<dbReference type="Gene3D" id="1.10.3730.20">
    <property type="match status" value="1"/>
</dbReference>
<accession>A0A1F7UT26</accession>
<evidence type="ECO:0000256" key="6">
    <source>
        <dbReference type="SAM" id="Phobius"/>
    </source>
</evidence>
<comment type="subcellular location">
    <subcellularLocation>
        <location evidence="1">Cell membrane</location>
        <topology evidence="1">Multi-pass membrane protein</topology>
    </subcellularLocation>
</comment>
<evidence type="ECO:0000256" key="1">
    <source>
        <dbReference type="ARBA" id="ARBA00004651"/>
    </source>
</evidence>
<protein>
    <recommendedName>
        <fullName evidence="9">EamA domain-containing protein</fullName>
    </recommendedName>
</protein>
<evidence type="ECO:0000313" key="8">
    <source>
        <dbReference type="Proteomes" id="UP000176897"/>
    </source>
</evidence>
<dbReference type="GO" id="GO:0005886">
    <property type="term" value="C:plasma membrane"/>
    <property type="evidence" value="ECO:0007669"/>
    <property type="project" value="UniProtKB-SubCell"/>
</dbReference>
<organism evidence="7 8">
    <name type="scientific">Candidatus Uhrbacteria bacterium RIFCSPLOWO2_01_FULL_47_24</name>
    <dbReference type="NCBI Taxonomy" id="1802401"/>
    <lineage>
        <taxon>Bacteria</taxon>
        <taxon>Candidatus Uhriibacteriota</taxon>
    </lineage>
</organism>
<dbReference type="Proteomes" id="UP000176897">
    <property type="component" value="Unassembled WGS sequence"/>
</dbReference>
<dbReference type="AlphaFoldDB" id="A0A1F7UT26"/>
<evidence type="ECO:0000256" key="2">
    <source>
        <dbReference type="ARBA" id="ARBA00022475"/>
    </source>
</evidence>
<dbReference type="InterPro" id="IPR037185">
    <property type="entry name" value="EmrE-like"/>
</dbReference>
<sequence>MSIQTAIILIITILANAFANVFLKLGTQKLPALDLKNLIANLPKILSNPWILLGAVLFITNFPLYNLLLQRMKLSIAFPLITSSAFAVAVIVSYFVFHEGLRAPHYIGLGLLVIALWLLAR</sequence>
<dbReference type="PANTHER" id="PTHR30561">
    <property type="entry name" value="SMR FAMILY PROTON-DEPENDENT DRUG EFFLUX TRANSPORTER SUGE"/>
    <property type="match status" value="1"/>
</dbReference>
<evidence type="ECO:0000256" key="3">
    <source>
        <dbReference type="ARBA" id="ARBA00022692"/>
    </source>
</evidence>